<name>A0ACB5SCZ3_9PEZI</name>
<proteinExistence type="predicted"/>
<evidence type="ECO:0000313" key="1">
    <source>
        <dbReference type="EMBL" id="GME35418.1"/>
    </source>
</evidence>
<reference evidence="1" key="1">
    <citation type="submission" date="2024-09" db="EMBL/GenBank/DDBJ databases">
        <title>Draft Genome Sequences of Neofusicoccum parvum.</title>
        <authorList>
            <person name="Ashida A."/>
            <person name="Camagna M."/>
            <person name="Tanaka A."/>
            <person name="Takemoto D."/>
        </authorList>
    </citation>
    <scope>NUCLEOTIDE SEQUENCE</scope>
    <source>
        <strain evidence="1">PPO83</strain>
    </source>
</reference>
<gene>
    <name evidence="1" type="primary">g1048</name>
    <name evidence="1" type="ORF">NpPPO83_00001048</name>
</gene>
<dbReference type="Proteomes" id="UP001165186">
    <property type="component" value="Unassembled WGS sequence"/>
</dbReference>
<dbReference type="EMBL" id="BSXG01000071">
    <property type="protein sequence ID" value="GME35418.1"/>
    <property type="molecule type" value="Genomic_DNA"/>
</dbReference>
<accession>A0ACB5SCZ3</accession>
<sequence length="104" mass="11163">MEDAIEADADYTILLKLAARPQQYLSVLLGISWAFIGLHKAVAASSLLSPDGQATLRGIASREENGIMECIENSGIADEDLCKGYRLGTDLIDSCIVTPKLGHE</sequence>
<protein>
    <submittedName>
        <fullName evidence="1">Uncharacterized protein</fullName>
    </submittedName>
</protein>
<evidence type="ECO:0000313" key="2">
    <source>
        <dbReference type="Proteomes" id="UP001165186"/>
    </source>
</evidence>
<organism evidence="1 2">
    <name type="scientific">Neofusicoccum parvum</name>
    <dbReference type="NCBI Taxonomy" id="310453"/>
    <lineage>
        <taxon>Eukaryota</taxon>
        <taxon>Fungi</taxon>
        <taxon>Dikarya</taxon>
        <taxon>Ascomycota</taxon>
        <taxon>Pezizomycotina</taxon>
        <taxon>Dothideomycetes</taxon>
        <taxon>Dothideomycetes incertae sedis</taxon>
        <taxon>Botryosphaeriales</taxon>
        <taxon>Botryosphaeriaceae</taxon>
        <taxon>Neofusicoccum</taxon>
    </lineage>
</organism>
<keyword evidence="2" id="KW-1185">Reference proteome</keyword>
<comment type="caution">
    <text evidence="1">The sequence shown here is derived from an EMBL/GenBank/DDBJ whole genome shotgun (WGS) entry which is preliminary data.</text>
</comment>